<dbReference type="GO" id="GO:0017000">
    <property type="term" value="P:antibiotic biosynthetic process"/>
    <property type="evidence" value="ECO:0007669"/>
    <property type="project" value="UniProtKB-ARBA"/>
</dbReference>
<keyword evidence="5 7" id="KW-0408">Iron</keyword>
<dbReference type="InterPro" id="IPR001128">
    <property type="entry name" value="Cyt_P450"/>
</dbReference>
<dbReference type="PRINTS" id="PR00385">
    <property type="entry name" value="P450"/>
</dbReference>
<dbReference type="InterPro" id="IPR036396">
    <property type="entry name" value="Cyt_P450_sf"/>
</dbReference>
<keyword evidence="4 7" id="KW-0560">Oxidoreductase</keyword>
<protein>
    <submittedName>
        <fullName evidence="9">Cytochrome P450</fullName>
    </submittedName>
</protein>
<dbReference type="EMBL" id="CP073767">
    <property type="protein sequence ID" value="UWZ50659.1"/>
    <property type="molecule type" value="Genomic_DNA"/>
</dbReference>
<dbReference type="InterPro" id="IPR002397">
    <property type="entry name" value="Cyt_P450_B"/>
</dbReference>
<evidence type="ECO:0000313" key="10">
    <source>
        <dbReference type="Proteomes" id="UP001058003"/>
    </source>
</evidence>
<proteinExistence type="inferred from homology"/>
<dbReference type="PANTHER" id="PTHR46696:SF1">
    <property type="entry name" value="CYTOCHROME P450 YJIB-RELATED"/>
    <property type="match status" value="1"/>
</dbReference>
<evidence type="ECO:0000256" key="4">
    <source>
        <dbReference type="ARBA" id="ARBA00023002"/>
    </source>
</evidence>
<keyword evidence="10" id="KW-1185">Reference proteome</keyword>
<dbReference type="OrthoDB" id="3664945at2"/>
<dbReference type="PROSITE" id="PS00086">
    <property type="entry name" value="CYTOCHROME_P450"/>
    <property type="match status" value="1"/>
</dbReference>
<dbReference type="AlphaFoldDB" id="A0A9Q9IC03"/>
<evidence type="ECO:0000256" key="5">
    <source>
        <dbReference type="ARBA" id="ARBA00023004"/>
    </source>
</evidence>
<evidence type="ECO:0000256" key="6">
    <source>
        <dbReference type="ARBA" id="ARBA00023033"/>
    </source>
</evidence>
<comment type="similarity">
    <text evidence="1 7">Belongs to the cytochrome P450 family.</text>
</comment>
<dbReference type="GO" id="GO:0016705">
    <property type="term" value="F:oxidoreductase activity, acting on paired donors, with incorporation or reduction of molecular oxygen"/>
    <property type="evidence" value="ECO:0007669"/>
    <property type="project" value="InterPro"/>
</dbReference>
<dbReference type="KEGG" id="daur:Daura_27985"/>
<gene>
    <name evidence="9" type="ORF">Daura_27985</name>
</gene>
<organism evidence="9 10">
    <name type="scientific">Dactylosporangium aurantiacum</name>
    <dbReference type="NCBI Taxonomy" id="35754"/>
    <lineage>
        <taxon>Bacteria</taxon>
        <taxon>Bacillati</taxon>
        <taxon>Actinomycetota</taxon>
        <taxon>Actinomycetes</taxon>
        <taxon>Micromonosporales</taxon>
        <taxon>Micromonosporaceae</taxon>
        <taxon>Dactylosporangium</taxon>
    </lineage>
</organism>
<dbReference type="RefSeq" id="WP_033360420.1">
    <property type="nucleotide sequence ID" value="NZ_CP073767.1"/>
</dbReference>
<dbReference type="InterPro" id="IPR017972">
    <property type="entry name" value="Cyt_P450_CS"/>
</dbReference>
<dbReference type="SUPFAM" id="SSF48264">
    <property type="entry name" value="Cytochrome P450"/>
    <property type="match status" value="1"/>
</dbReference>
<keyword evidence="3 7" id="KW-0479">Metal-binding</keyword>
<dbReference type="FunFam" id="1.10.630.10:FF:000018">
    <property type="entry name" value="Cytochrome P450 monooxygenase"/>
    <property type="match status" value="1"/>
</dbReference>
<name>A0A9Q9IC03_9ACTN</name>
<dbReference type="Pfam" id="PF00067">
    <property type="entry name" value="p450"/>
    <property type="match status" value="1"/>
</dbReference>
<sequence length="420" mass="45392">MTAVSENETGALPPLPLPGERTCPFGPPPEYEDLRAGHPVIRVACPTGVDAWLVSRYADVRHVLGEPELFSNRAGVAAHILLGFGGRDVPVGEGEFPRMDGAEHLRFRRHMAPEVSNMKRINQLRPLVQKLVDRQLDLLANTPPPVDLYSAFARPVTTAVIAGLLDVPEADRPLFQRAAEALNAGASSAEEVAAALRPLFEYLYMMVVTRRADPGEDVISRMIVRSDQTDRPFTDTELVSMSAALLLAGYDTTASLISHSIVALLEHPQELQRLRADPTLAGSAAEEMVRYLGVGGGLLREVTRDTEIAGQPVKAGDFVVVAVQSANRDSALYPDGDRLDIGRTSGAHLGFGHGPHQCVGQQLARLELTSVLGTVPRRIPTLRLAVPFEEIRFKTNSAVLGPVAVPATWDEIVPALETEA</sequence>
<evidence type="ECO:0000313" key="9">
    <source>
        <dbReference type="EMBL" id="UWZ50659.1"/>
    </source>
</evidence>
<dbReference type="Gene3D" id="1.10.630.10">
    <property type="entry name" value="Cytochrome P450"/>
    <property type="match status" value="1"/>
</dbReference>
<evidence type="ECO:0000256" key="3">
    <source>
        <dbReference type="ARBA" id="ARBA00022723"/>
    </source>
</evidence>
<dbReference type="PRINTS" id="PR00359">
    <property type="entry name" value="BP450"/>
</dbReference>
<dbReference type="GO" id="GO:0005506">
    <property type="term" value="F:iron ion binding"/>
    <property type="evidence" value="ECO:0007669"/>
    <property type="project" value="InterPro"/>
</dbReference>
<dbReference type="PANTHER" id="PTHR46696">
    <property type="entry name" value="P450, PUTATIVE (EUROFUNG)-RELATED"/>
    <property type="match status" value="1"/>
</dbReference>
<evidence type="ECO:0000256" key="1">
    <source>
        <dbReference type="ARBA" id="ARBA00010617"/>
    </source>
</evidence>
<evidence type="ECO:0000256" key="8">
    <source>
        <dbReference type="SAM" id="MobiDB-lite"/>
    </source>
</evidence>
<dbReference type="GO" id="GO:0004497">
    <property type="term" value="F:monooxygenase activity"/>
    <property type="evidence" value="ECO:0007669"/>
    <property type="project" value="UniProtKB-KW"/>
</dbReference>
<accession>A0A9Q9IC03</accession>
<evidence type="ECO:0000256" key="7">
    <source>
        <dbReference type="RuleBase" id="RU000461"/>
    </source>
</evidence>
<keyword evidence="2 7" id="KW-0349">Heme</keyword>
<evidence type="ECO:0000256" key="2">
    <source>
        <dbReference type="ARBA" id="ARBA00022617"/>
    </source>
</evidence>
<dbReference type="Proteomes" id="UP001058003">
    <property type="component" value="Chromosome"/>
</dbReference>
<dbReference type="CDD" id="cd11030">
    <property type="entry name" value="CYP105-like"/>
    <property type="match status" value="1"/>
</dbReference>
<reference evidence="9" key="1">
    <citation type="submission" date="2021-04" db="EMBL/GenBank/DDBJ databases">
        <title>Dactylosporangium aurantiacum NRRL B-8018 full assembly.</title>
        <authorList>
            <person name="Hartkoorn R.C."/>
            <person name="Beaudoing E."/>
            <person name="Hot D."/>
        </authorList>
    </citation>
    <scope>NUCLEOTIDE SEQUENCE</scope>
    <source>
        <strain evidence="9">NRRL B-8018</strain>
    </source>
</reference>
<feature type="region of interest" description="Disordered" evidence="8">
    <location>
        <begin position="1"/>
        <end position="21"/>
    </location>
</feature>
<keyword evidence="6 7" id="KW-0503">Monooxygenase</keyword>
<dbReference type="GO" id="GO:0020037">
    <property type="term" value="F:heme binding"/>
    <property type="evidence" value="ECO:0007669"/>
    <property type="project" value="InterPro"/>
</dbReference>